<keyword evidence="1" id="KW-0732">Signal</keyword>
<accession>A0ABY7PYB0</accession>
<reference evidence="4" key="1">
    <citation type="submission" date="2022-12" db="EMBL/GenBank/DDBJ databases">
        <authorList>
            <person name="Mo P."/>
        </authorList>
    </citation>
    <scope>NUCLEOTIDE SEQUENCE [LARGE SCALE GENOMIC DNA]</scope>
    <source>
        <strain evidence="4">HUAS 3-15</strain>
    </source>
</reference>
<dbReference type="PANTHER" id="PTHR37806:SF1">
    <property type="entry name" value="PEPTIDASE C39-LIKE DOMAIN-CONTAINING PROTEIN"/>
    <property type="match status" value="1"/>
</dbReference>
<dbReference type="InterPro" id="IPR039564">
    <property type="entry name" value="Peptidase_C39-like"/>
</dbReference>
<evidence type="ECO:0000313" key="4">
    <source>
        <dbReference type="Proteomes" id="UP001212821"/>
    </source>
</evidence>
<name>A0ABY7PYB0_9ACTN</name>
<organism evidence="3 4">
    <name type="scientific">Kitasatospora cathayae</name>
    <dbReference type="NCBI Taxonomy" id="3004092"/>
    <lineage>
        <taxon>Bacteria</taxon>
        <taxon>Bacillati</taxon>
        <taxon>Actinomycetota</taxon>
        <taxon>Actinomycetes</taxon>
        <taxon>Kitasatosporales</taxon>
        <taxon>Streptomycetaceae</taxon>
        <taxon>Kitasatospora</taxon>
    </lineage>
</organism>
<gene>
    <name evidence="3" type="ORF">O1G21_05470</name>
</gene>
<feature type="chain" id="PRO_5046644217" evidence="1">
    <location>
        <begin position="30"/>
        <end position="228"/>
    </location>
</feature>
<evidence type="ECO:0000256" key="1">
    <source>
        <dbReference type="SAM" id="SignalP"/>
    </source>
</evidence>
<evidence type="ECO:0000259" key="2">
    <source>
        <dbReference type="Pfam" id="PF13529"/>
    </source>
</evidence>
<dbReference type="EMBL" id="CP115450">
    <property type="protein sequence ID" value="WBP85361.1"/>
    <property type="molecule type" value="Genomic_DNA"/>
</dbReference>
<dbReference type="Proteomes" id="UP001212821">
    <property type="component" value="Chromosome"/>
</dbReference>
<dbReference type="Pfam" id="PF13529">
    <property type="entry name" value="Peptidase_C39_2"/>
    <property type="match status" value="1"/>
</dbReference>
<dbReference type="RefSeq" id="WP_270141271.1">
    <property type="nucleotide sequence ID" value="NZ_CP115450.1"/>
</dbReference>
<evidence type="ECO:0000313" key="3">
    <source>
        <dbReference type="EMBL" id="WBP85361.1"/>
    </source>
</evidence>
<dbReference type="Gene3D" id="3.90.70.10">
    <property type="entry name" value="Cysteine proteinases"/>
    <property type="match status" value="1"/>
</dbReference>
<feature type="domain" description="Peptidase C39-like" evidence="2">
    <location>
        <begin position="38"/>
        <end position="202"/>
    </location>
</feature>
<protein>
    <submittedName>
        <fullName evidence="3">C39 family peptidase</fullName>
    </submittedName>
</protein>
<keyword evidence="4" id="KW-1185">Reference proteome</keyword>
<sequence>MAITARARASWLAVLTTATLAAGTGPARGAPGTLDDVSVPYYHQQLSDDCEAAALRMVLAARGVDADDQQILDRIGVDREHPEFGHSGPRSGDPYRAFVGDPNGSETGGTGFGVYHPPVAGAARSYGLTVLQDDEGVSVQELKDHLAAGHPAIVWVDYLWRHLATTTYTAYDGRSIPYAGPAEHTVVVTGFSGGNVSLNDPARGRTTVSEQDFADGYATYGQMAVVIG</sequence>
<proteinExistence type="predicted"/>
<dbReference type="PANTHER" id="PTHR37806">
    <property type="entry name" value="LMO0724 PROTEIN"/>
    <property type="match status" value="1"/>
</dbReference>
<feature type="signal peptide" evidence="1">
    <location>
        <begin position="1"/>
        <end position="29"/>
    </location>
</feature>